<gene>
    <name evidence="1" type="ORF">ES288_A12G092400v1</name>
</gene>
<keyword evidence="2" id="KW-1185">Reference proteome</keyword>
<reference evidence="1 2" key="1">
    <citation type="submission" date="2019-06" db="EMBL/GenBank/DDBJ databases">
        <title>WGS assembly of Gossypium darwinii.</title>
        <authorList>
            <person name="Chen Z.J."/>
            <person name="Sreedasyam A."/>
            <person name="Ando A."/>
            <person name="Song Q."/>
            <person name="De L."/>
            <person name="Hulse-Kemp A."/>
            <person name="Ding M."/>
            <person name="Ye W."/>
            <person name="Kirkbride R."/>
            <person name="Jenkins J."/>
            <person name="Plott C."/>
            <person name="Lovell J."/>
            <person name="Lin Y.-M."/>
            <person name="Vaughn R."/>
            <person name="Liu B."/>
            <person name="Li W."/>
            <person name="Simpson S."/>
            <person name="Scheffler B."/>
            <person name="Saski C."/>
            <person name="Grover C."/>
            <person name="Hu G."/>
            <person name="Conover J."/>
            <person name="Carlson J."/>
            <person name="Shu S."/>
            <person name="Boston L."/>
            <person name="Williams M."/>
            <person name="Peterson D."/>
            <person name="Mcgee K."/>
            <person name="Jones D."/>
            <person name="Wendel J."/>
            <person name="Stelly D."/>
            <person name="Grimwood J."/>
            <person name="Schmutz J."/>
        </authorList>
    </citation>
    <scope>NUCLEOTIDE SEQUENCE [LARGE SCALE GENOMIC DNA]</scope>
    <source>
        <strain evidence="1">1808015.09</strain>
    </source>
</reference>
<proteinExistence type="predicted"/>
<organism evidence="1 2">
    <name type="scientific">Gossypium darwinii</name>
    <name type="common">Darwin's cotton</name>
    <name type="synonym">Gossypium barbadense var. darwinii</name>
    <dbReference type="NCBI Taxonomy" id="34276"/>
    <lineage>
        <taxon>Eukaryota</taxon>
        <taxon>Viridiplantae</taxon>
        <taxon>Streptophyta</taxon>
        <taxon>Embryophyta</taxon>
        <taxon>Tracheophyta</taxon>
        <taxon>Spermatophyta</taxon>
        <taxon>Magnoliopsida</taxon>
        <taxon>eudicotyledons</taxon>
        <taxon>Gunneridae</taxon>
        <taxon>Pentapetalae</taxon>
        <taxon>rosids</taxon>
        <taxon>malvids</taxon>
        <taxon>Malvales</taxon>
        <taxon>Malvaceae</taxon>
        <taxon>Malvoideae</taxon>
        <taxon>Gossypium</taxon>
    </lineage>
</organism>
<dbReference type="Proteomes" id="UP000323506">
    <property type="component" value="Chromosome A12"/>
</dbReference>
<accession>A0A5D2E7P8</accession>
<protein>
    <submittedName>
        <fullName evidence="1">Uncharacterized protein</fullName>
    </submittedName>
</protein>
<evidence type="ECO:0000313" key="2">
    <source>
        <dbReference type="Proteomes" id="UP000323506"/>
    </source>
</evidence>
<evidence type="ECO:0000313" key="1">
    <source>
        <dbReference type="EMBL" id="TYG89342.1"/>
    </source>
</evidence>
<dbReference type="EMBL" id="CM017699">
    <property type="protein sequence ID" value="TYG89342.1"/>
    <property type="molecule type" value="Genomic_DNA"/>
</dbReference>
<dbReference type="AlphaFoldDB" id="A0A5D2E7P8"/>
<sequence length="80" mass="9251">MFGLFVNVYLRGGMCDARRTSSKLSSLNGYFFGVSKCTIVWLIRTIIMYELENSTRTRKNLKIEAIFKIALRHTTVWLAV</sequence>
<name>A0A5D2E7P8_GOSDA</name>